<evidence type="ECO:0000313" key="2">
    <source>
        <dbReference type="EMBL" id="UXI66513.1"/>
    </source>
</evidence>
<keyword evidence="1" id="KW-0732">Signal</keyword>
<organism evidence="2 3">
    <name type="scientific">Tahibacter amnicola</name>
    <dbReference type="NCBI Taxonomy" id="2976241"/>
    <lineage>
        <taxon>Bacteria</taxon>
        <taxon>Pseudomonadati</taxon>
        <taxon>Pseudomonadota</taxon>
        <taxon>Gammaproteobacteria</taxon>
        <taxon>Lysobacterales</taxon>
        <taxon>Rhodanobacteraceae</taxon>
        <taxon>Tahibacter</taxon>
    </lineage>
</organism>
<reference evidence="2" key="1">
    <citation type="submission" date="2022-09" db="EMBL/GenBank/DDBJ databases">
        <title>Tahibacter sp. nov., isolated from a fresh water.</title>
        <authorList>
            <person name="Baek J.H."/>
            <person name="Lee J.K."/>
            <person name="Kim J.M."/>
            <person name="Jeon C.O."/>
        </authorList>
    </citation>
    <scope>NUCLEOTIDE SEQUENCE</scope>
    <source>
        <strain evidence="2">W38</strain>
    </source>
</reference>
<dbReference type="EMBL" id="CP104694">
    <property type="protein sequence ID" value="UXI66513.1"/>
    <property type="molecule type" value="Genomic_DNA"/>
</dbReference>
<keyword evidence="3" id="KW-1185">Reference proteome</keyword>
<evidence type="ECO:0000256" key="1">
    <source>
        <dbReference type="SAM" id="SignalP"/>
    </source>
</evidence>
<proteinExistence type="predicted"/>
<name>A0ABY6B8X8_9GAMM</name>
<accession>A0ABY6B8X8</accession>
<sequence length="261" mass="28571">MDTVGSDRVGSQRRNARLAGSGLALLAGLCAPATAQQWGGSLGMATDNVQRGRSLSSGLPAWLADAHYSGERWLFGLGATAERPPGQKAGVQLAAYADRRFRLGDDWAAKLGVVHYESPRNRWEIYSHYDEAVAAVGYRDRWRMSVAVSPNQALYDMTDYTGRHAGKGKPRGFYRRGTVVYAEATWHQPLFAGLSLELGAGYADVRPLPAQDYAYGNAGLSYALGDVTLYTSLLWTNSPAMGTVTKPMDRRQWVTTVLWSF</sequence>
<gene>
    <name evidence="2" type="ORF">N4264_17385</name>
</gene>
<dbReference type="RefSeq" id="WP_261693497.1">
    <property type="nucleotide sequence ID" value="NZ_CP104694.1"/>
</dbReference>
<feature type="chain" id="PRO_5046054407" evidence="1">
    <location>
        <begin position="36"/>
        <end position="261"/>
    </location>
</feature>
<dbReference type="Proteomes" id="UP001064632">
    <property type="component" value="Chromosome"/>
</dbReference>
<evidence type="ECO:0000313" key="3">
    <source>
        <dbReference type="Proteomes" id="UP001064632"/>
    </source>
</evidence>
<feature type="signal peptide" evidence="1">
    <location>
        <begin position="1"/>
        <end position="35"/>
    </location>
</feature>
<protein>
    <submittedName>
        <fullName evidence="2">Uncharacterized protein</fullName>
    </submittedName>
</protein>